<dbReference type="Gene3D" id="3.30.70.330">
    <property type="match status" value="2"/>
</dbReference>
<dbReference type="Pfam" id="PF01480">
    <property type="entry name" value="PWI"/>
    <property type="match status" value="1"/>
</dbReference>
<evidence type="ECO:0000259" key="9">
    <source>
        <dbReference type="PROSITE" id="PS50011"/>
    </source>
</evidence>
<feature type="transmembrane region" description="Helical" evidence="7">
    <location>
        <begin position="394"/>
        <end position="417"/>
    </location>
</feature>
<dbReference type="GO" id="GO:0003723">
    <property type="term" value="F:RNA binding"/>
    <property type="evidence" value="ECO:0007669"/>
    <property type="project" value="UniProtKB-UniRule"/>
</dbReference>
<evidence type="ECO:0000256" key="5">
    <source>
        <dbReference type="SAM" id="Coils"/>
    </source>
</evidence>
<keyword evidence="2" id="KW-0677">Repeat</keyword>
<dbReference type="InterPro" id="IPR011009">
    <property type="entry name" value="Kinase-like_dom_sf"/>
</dbReference>
<dbReference type="PROSITE" id="PS50011">
    <property type="entry name" value="PROTEIN_KINASE_DOM"/>
    <property type="match status" value="1"/>
</dbReference>
<dbReference type="InterPro" id="IPR002483">
    <property type="entry name" value="PWI_dom"/>
</dbReference>
<dbReference type="Pfam" id="PF07714">
    <property type="entry name" value="PK_Tyr_Ser-Thr"/>
    <property type="match status" value="1"/>
</dbReference>
<keyword evidence="3 4" id="KW-0694">RNA-binding</keyword>
<feature type="signal peptide" evidence="8">
    <location>
        <begin position="1"/>
        <end position="19"/>
    </location>
</feature>
<evidence type="ECO:0000256" key="8">
    <source>
        <dbReference type="SAM" id="SignalP"/>
    </source>
</evidence>
<dbReference type="PANTHER" id="PTHR14398">
    <property type="entry name" value="RNA RECOGNITION RRM/RNP DOMAIN"/>
    <property type="match status" value="1"/>
</dbReference>
<keyword evidence="7" id="KW-0812">Transmembrane</keyword>
<feature type="compositionally biased region" description="Polar residues" evidence="6">
    <location>
        <begin position="356"/>
        <end position="367"/>
    </location>
</feature>
<feature type="region of interest" description="Disordered" evidence="6">
    <location>
        <begin position="1365"/>
        <end position="1394"/>
    </location>
</feature>
<dbReference type="Gene3D" id="1.10.510.10">
    <property type="entry name" value="Transferase(Phosphotransferase) domain 1"/>
    <property type="match status" value="1"/>
</dbReference>
<feature type="domain" description="RRM" evidence="10">
    <location>
        <begin position="1100"/>
        <end position="1172"/>
    </location>
</feature>
<organism evidence="11 12">
    <name type="scientific">Pythium insidiosum</name>
    <name type="common">Pythiosis disease agent</name>
    <dbReference type="NCBI Taxonomy" id="114742"/>
    <lineage>
        <taxon>Eukaryota</taxon>
        <taxon>Sar</taxon>
        <taxon>Stramenopiles</taxon>
        <taxon>Oomycota</taxon>
        <taxon>Peronosporomycetes</taxon>
        <taxon>Pythiales</taxon>
        <taxon>Pythiaceae</taxon>
        <taxon>Pythium</taxon>
    </lineage>
</organism>
<evidence type="ECO:0000313" key="11">
    <source>
        <dbReference type="EMBL" id="KAJ0409213.1"/>
    </source>
</evidence>
<evidence type="ECO:0000256" key="6">
    <source>
        <dbReference type="SAM" id="MobiDB-lite"/>
    </source>
</evidence>
<dbReference type="CDD" id="cd12257">
    <property type="entry name" value="RRM1_RBM26_like"/>
    <property type="match status" value="1"/>
</dbReference>
<keyword evidence="1" id="KW-0433">Leucine-rich repeat</keyword>
<dbReference type="InterPro" id="IPR012677">
    <property type="entry name" value="Nucleotide-bd_a/b_plait_sf"/>
</dbReference>
<evidence type="ECO:0000259" key="10">
    <source>
        <dbReference type="PROSITE" id="PS50102"/>
    </source>
</evidence>
<dbReference type="InterPro" id="IPR045137">
    <property type="entry name" value="RBM26/27"/>
</dbReference>
<dbReference type="InterPro" id="IPR001245">
    <property type="entry name" value="Ser-Thr/Tyr_kinase_cat_dom"/>
</dbReference>
<accession>A0AAD5QEY3</accession>
<dbReference type="InterPro" id="IPR035979">
    <property type="entry name" value="RBD_domain_sf"/>
</dbReference>
<keyword evidence="5" id="KW-0175">Coiled coil</keyword>
<evidence type="ECO:0008006" key="13">
    <source>
        <dbReference type="Google" id="ProtNLM"/>
    </source>
</evidence>
<dbReference type="Proteomes" id="UP001209570">
    <property type="component" value="Unassembled WGS sequence"/>
</dbReference>
<keyword evidence="8" id="KW-0732">Signal</keyword>
<reference evidence="11" key="1">
    <citation type="submission" date="2021-12" db="EMBL/GenBank/DDBJ databases">
        <title>Prjna785345.</title>
        <authorList>
            <person name="Rujirawat T."/>
            <person name="Krajaejun T."/>
        </authorList>
    </citation>
    <scope>NUCLEOTIDE SEQUENCE</scope>
    <source>
        <strain evidence="11">Pi057C3</strain>
    </source>
</reference>
<dbReference type="PANTHER" id="PTHR14398:SF0">
    <property type="entry name" value="ZINC FINGER PROTEIN SWM"/>
    <property type="match status" value="1"/>
</dbReference>
<dbReference type="InterPro" id="IPR000504">
    <property type="entry name" value="RRM_dom"/>
</dbReference>
<evidence type="ECO:0000256" key="2">
    <source>
        <dbReference type="ARBA" id="ARBA00022737"/>
    </source>
</evidence>
<dbReference type="SMART" id="SM00364">
    <property type="entry name" value="LRR_BAC"/>
    <property type="match status" value="4"/>
</dbReference>
<feature type="region of interest" description="Disordered" evidence="6">
    <location>
        <begin position="871"/>
        <end position="984"/>
    </location>
</feature>
<feature type="chain" id="PRO_5042125671" description="TKL protein kinase" evidence="8">
    <location>
        <begin position="20"/>
        <end position="1512"/>
    </location>
</feature>
<dbReference type="SUPFAM" id="SSF54928">
    <property type="entry name" value="RNA-binding domain, RBD"/>
    <property type="match status" value="2"/>
</dbReference>
<dbReference type="SUPFAM" id="SSF52058">
    <property type="entry name" value="L domain-like"/>
    <property type="match status" value="1"/>
</dbReference>
<feature type="compositionally biased region" description="Low complexity" evidence="6">
    <location>
        <begin position="1078"/>
        <end position="1091"/>
    </location>
</feature>
<dbReference type="GO" id="GO:0005524">
    <property type="term" value="F:ATP binding"/>
    <property type="evidence" value="ECO:0007669"/>
    <property type="project" value="InterPro"/>
</dbReference>
<dbReference type="PROSITE" id="PS50102">
    <property type="entry name" value="RRM"/>
    <property type="match status" value="1"/>
</dbReference>
<dbReference type="EMBL" id="JAKCXM010000005">
    <property type="protein sequence ID" value="KAJ0409213.1"/>
    <property type="molecule type" value="Genomic_DNA"/>
</dbReference>
<feature type="compositionally biased region" description="Basic and acidic residues" evidence="6">
    <location>
        <begin position="1176"/>
        <end position="1187"/>
    </location>
</feature>
<gene>
    <name evidence="11" type="ORF">P43SY_006710</name>
</gene>
<feature type="compositionally biased region" description="Gly residues" evidence="6">
    <location>
        <begin position="1371"/>
        <end position="1389"/>
    </location>
</feature>
<comment type="caution">
    <text evidence="11">The sequence shown here is derived from an EMBL/GenBank/DDBJ whole genome shotgun (WGS) entry which is preliminary data.</text>
</comment>
<feature type="coiled-coil region" evidence="5">
    <location>
        <begin position="1237"/>
        <end position="1285"/>
    </location>
</feature>
<dbReference type="PROSITE" id="PS51450">
    <property type="entry name" value="LRR"/>
    <property type="match status" value="1"/>
</dbReference>
<feature type="region of interest" description="Disordered" evidence="6">
    <location>
        <begin position="1473"/>
        <end position="1512"/>
    </location>
</feature>
<dbReference type="FunFam" id="3.30.70.330:FF:002286">
    <property type="match status" value="1"/>
</dbReference>
<feature type="region of interest" description="Disordered" evidence="6">
    <location>
        <begin position="1176"/>
        <end position="1232"/>
    </location>
</feature>
<evidence type="ECO:0000256" key="7">
    <source>
        <dbReference type="SAM" id="Phobius"/>
    </source>
</evidence>
<dbReference type="Gene3D" id="3.80.10.10">
    <property type="entry name" value="Ribonuclease Inhibitor"/>
    <property type="match status" value="1"/>
</dbReference>
<dbReference type="InterPro" id="IPR001611">
    <property type="entry name" value="Leu-rich_rpt"/>
</dbReference>
<feature type="compositionally biased region" description="Basic and acidic residues" evidence="6">
    <location>
        <begin position="871"/>
        <end position="980"/>
    </location>
</feature>
<evidence type="ECO:0000313" key="12">
    <source>
        <dbReference type="Proteomes" id="UP001209570"/>
    </source>
</evidence>
<evidence type="ECO:0000256" key="4">
    <source>
        <dbReference type="PROSITE-ProRule" id="PRU00176"/>
    </source>
</evidence>
<feature type="region of interest" description="Disordered" evidence="6">
    <location>
        <begin position="356"/>
        <end position="385"/>
    </location>
</feature>
<dbReference type="InterPro" id="IPR000719">
    <property type="entry name" value="Prot_kinase_dom"/>
</dbReference>
<feature type="compositionally biased region" description="Polar residues" evidence="6">
    <location>
        <begin position="1501"/>
        <end position="1512"/>
    </location>
</feature>
<feature type="domain" description="Protein kinase" evidence="9">
    <location>
        <begin position="465"/>
        <end position="781"/>
    </location>
</feature>
<keyword evidence="12" id="KW-1185">Reference proteome</keyword>
<keyword evidence="7" id="KW-1133">Transmembrane helix</keyword>
<feature type="compositionally biased region" description="Low complexity" evidence="6">
    <location>
        <begin position="1480"/>
        <end position="1500"/>
    </location>
</feature>
<dbReference type="Pfam" id="PF00076">
    <property type="entry name" value="RRM_1"/>
    <property type="match status" value="1"/>
</dbReference>
<feature type="region of interest" description="Disordered" evidence="6">
    <location>
        <begin position="1068"/>
        <end position="1097"/>
    </location>
</feature>
<dbReference type="SUPFAM" id="SSF56112">
    <property type="entry name" value="Protein kinase-like (PK-like)"/>
    <property type="match status" value="1"/>
</dbReference>
<protein>
    <recommendedName>
        <fullName evidence="13">TKL protein kinase</fullName>
    </recommendedName>
</protein>
<dbReference type="InterPro" id="IPR032675">
    <property type="entry name" value="LRR_dom_sf"/>
</dbReference>
<evidence type="ECO:0000256" key="3">
    <source>
        <dbReference type="ARBA" id="ARBA00022884"/>
    </source>
</evidence>
<evidence type="ECO:0000256" key="1">
    <source>
        <dbReference type="ARBA" id="ARBA00022614"/>
    </source>
</evidence>
<name>A0AAD5QEY3_PYTIN</name>
<proteinExistence type="predicted"/>
<sequence length="1512" mass="165188">MALSRWIIAVALTLALVYAVSVAGLQPTRAAAVAQNDLVTVCPTAGRLALRRDPDNAKAAQVIGQNCVVYNALSTSDGELDASNYGLDVIISLPDVPTINLAFNRLQAVPPATDNSNYSGVISLILAYNPIASMADVAIPPRLQYLYEAITANTRLSQNQLQSLAKTNFPPRLRVLFLNDQPLRDIAHASFPPTLEKLYLANTSLSKLDAPQALPRSLLELDVSRNQLVTLPDLSAQASITEVDVSRNQLVTLPDLSAQASITEVNVSFNSISEIRGISFPLTLKRLDLRGNPLREVEIARSDLPHFRDWTYLLPSVSQPACRHSEATRERVKDADLCVLDDRDFDRLYGQRNEASTIGSDSGNTLIDDSVLPPSSKPETAGTRVDSDGAPMTWTYLIAGIVVVVIAVVGIISMVSWKHQQLRQQMREVLAYQSRARDSSLTEDLLRAVGLTGDLVTTRIDADDLRVLHVLGKHGYGIVYAAEWRNPRESSESDDCFDSSQERPVSLLDMESAPSLRYRVTLKRMIPEQSGAKNPSSLKAFLREIQLLSQLEHPNVIRLLGVCWNTLTDVTMVMEHLPNGNLRALLRAEKERLALGHSRRLRWVESHTSFASTMSITHAAPPSKIAIAMDIAEALIYLHARPSPVIHRELRSKNVFFDAQYNAKVCNFGAPNETQLDVTRAPSLDSVAWIAPEILRGERYTEKSDIYAFGIILSELATCSGPFEGIASAAVVIKVTAEHERPSVDDADCPELIQQLAYLCMSADVAKRPSAPEMQRELQVVRSLSVSPQATTMDPESKELLREWLIRSLEPVCDADPEVLSKYVLALLQNNPQSEGLRETCISKLEEFLGDETTPFVDRLLSALETGAYKRDDSANGADVDDRSAESGDRRDGHAPSRGRDDHRGRRHGDYDDRSGRDRDGSRRRPRSHDSSGSHQQHSDAPDDDEHRRASKRRRDDDYSPRRGNGPRDRGYPADRRRNYPPEWGMPPQSMGMWPPPPHHPHHAPPFARGGPPVPFPMPPDFDPNVYNPDHPGMMPPPMMMGRPGFYPYGGGRGRGGRGNVGYHYGGGRHGAGLPRQDSAGADSGADGPSGNAPTVGAKTTLRVSNVDPKYINMTKLSLHFSKFGNVVNVQMRPNHRCAYVQYATEEEAKKAFHSPIPVCNNRFIEVKWAKYDARDPHGAPSEKDENSSAATTATASTDEATEEAGATTEASATSASAVSTEESAVEKEMTTEELRAAALEQGRKVLEEKRELLEKQRQLMKQKEELLKRQLAQQKELLERMSQNSASVSAADKRELLNKITALSEELKALQPARKDAGDQQSKLSGLKAELSALEAQANGASFSGGRGAFGGRGGRGGRVSQWGPSAGAPGRGFYGRGPGGRGRGGRGSFSNTLDNRTTIVKIEQLPDEARDPSVLEQHFGNFGAIDRVVMDESQGDRAYIKFKDRYSGQSALTRGSTFGAARLQLAWVEAQDAPSQLGQSSSPAPEAAGAGAIPAAASTNGETQEVSASA</sequence>
<feature type="compositionally biased region" description="Low complexity" evidence="6">
    <location>
        <begin position="1188"/>
        <end position="1223"/>
    </location>
</feature>
<keyword evidence="7" id="KW-0472">Membrane</keyword>
<dbReference type="GO" id="GO:0005634">
    <property type="term" value="C:nucleus"/>
    <property type="evidence" value="ECO:0007669"/>
    <property type="project" value="TreeGrafter"/>
</dbReference>
<dbReference type="SMART" id="SM00360">
    <property type="entry name" value="RRM"/>
    <property type="match status" value="2"/>
</dbReference>
<dbReference type="GO" id="GO:0004672">
    <property type="term" value="F:protein kinase activity"/>
    <property type="evidence" value="ECO:0007669"/>
    <property type="project" value="InterPro"/>
</dbReference>